<sequence>MERGGLIKPGELGSGFRWPLLGLGQARGRRDSSAAKYPVKYKNLFPYVITYLNKI</sequence>
<dbReference type="KEGG" id="vap:Vapar_3098"/>
<protein>
    <submittedName>
        <fullName evidence="1">Uncharacterized protein</fullName>
    </submittedName>
</protein>
<gene>
    <name evidence="1" type="ordered locus">Vapar_3098</name>
</gene>
<dbReference type="AlphaFoldDB" id="C5CPX8"/>
<proteinExistence type="predicted"/>
<dbReference type="STRING" id="543728.Vapar_3098"/>
<name>C5CPX8_VARPS</name>
<evidence type="ECO:0000313" key="1">
    <source>
        <dbReference type="EMBL" id="ACS19717.1"/>
    </source>
</evidence>
<organism evidence="1">
    <name type="scientific">Variovorax paradoxus (strain S110)</name>
    <dbReference type="NCBI Taxonomy" id="543728"/>
    <lineage>
        <taxon>Bacteria</taxon>
        <taxon>Pseudomonadati</taxon>
        <taxon>Pseudomonadota</taxon>
        <taxon>Betaproteobacteria</taxon>
        <taxon>Burkholderiales</taxon>
        <taxon>Comamonadaceae</taxon>
        <taxon>Variovorax</taxon>
    </lineage>
</organism>
<dbReference type="HOGENOM" id="CLU_3031169_0_0_4"/>
<reference evidence="1" key="1">
    <citation type="submission" date="2009-06" db="EMBL/GenBank/DDBJ databases">
        <title>Complete sequence of chromosome 1 of Variovorax paradoxus S110.</title>
        <authorList>
            <consortium name="US DOE Joint Genome Institute"/>
            <person name="Lucas S."/>
            <person name="Copeland A."/>
            <person name="Lapidus A."/>
            <person name="Glavina del Rio T."/>
            <person name="Tice H."/>
            <person name="Bruce D."/>
            <person name="Goodwin L."/>
            <person name="Pitluck S."/>
            <person name="Chertkov O."/>
            <person name="Brettin T."/>
            <person name="Detter J.C."/>
            <person name="Han C."/>
            <person name="Larimer F."/>
            <person name="Land M."/>
            <person name="Hauser L."/>
            <person name="Kyrpides N."/>
            <person name="Ovchinnikova G."/>
            <person name="Orwin P."/>
            <person name="Leadbetter J.R."/>
            <person name="Spain J.C."/>
            <person name="Han J.I."/>
        </authorList>
    </citation>
    <scope>NUCLEOTIDE SEQUENCE</scope>
    <source>
        <strain evidence="1">S110</strain>
    </source>
</reference>
<dbReference type="EMBL" id="CP001635">
    <property type="protein sequence ID" value="ACS19717.1"/>
    <property type="molecule type" value="Genomic_DNA"/>
</dbReference>
<accession>C5CPX8</accession>